<evidence type="ECO:0000256" key="1">
    <source>
        <dbReference type="ARBA" id="ARBA00001412"/>
    </source>
</evidence>
<evidence type="ECO:0000313" key="11">
    <source>
        <dbReference type="Proteomes" id="UP000327013"/>
    </source>
</evidence>
<dbReference type="GO" id="GO:0003676">
    <property type="term" value="F:nucleic acid binding"/>
    <property type="evidence" value="ECO:0007669"/>
    <property type="project" value="InterPro"/>
</dbReference>
<sequence length="921" mass="100825">MELRCIVLGGDALEVVTLLNRDEAWLGSYGQIIQDAQQVLQYCMEWKATHVPRAGNGVAHSLAKMALSVGQEVMWQDDFPLSARAAMRGAGNLSLLLCWVLLLLTTSFAANLTYDHRALVIDGKRRVLISGSIHYPRSTPEMWPDLVKKSKDGGLDVIDTYVFWNLHEPVRNEYDFEGRKDLVKFVKTVADAGLYVHLRIGPYVCAEWNYGGFPLWLRFIPGIRFRTDNEPFKAEMKRFTAKIVDMMKQEKLYASQGGPIILSQIENEYGNVESAYGPAAKSYISWAASMATSLDTGVPWVMCRQVDAPDPIINTCNGFYCDQFEPNSEMKPKMWTEGYSGWFLSFGDSVPYRPVEDLAFAVARFFQLGGTFQNYYMYHGGTNFGRTTGGPFIAPSYDYDAPIDEYGILRQPKWGHLKDVHKAVKLCEEALVATNPTVTSLGSNLEAAVYKAGSTCAAFLANVDTQSDATVNFMGNSYHLPAWSVSILPDCKNVVLNTAKINSVAMIPSFIHQSLSGNIDSSEALGSDWSWINEPVGISKDDAFVKPGLLEQIDTTADISDYLWYSLSTNIKGDEPFLEDGSQTVLHVESLGHALHAFINGKLAGSGKGNHDYPMVAVEIPISLVAGKNTIDLLSLTVGLLNGGAFYEKTGAGITGPVKLKGTKNGTIVDLSFQQWTYQTGLKGEELDLSSGSSSQWVSQPTLLKNQPLTWYKTKFNAPAGSDPVAVDFTGMGKGEAWVNGQSIGRYWPTYVASKGGCTDSCNYQGNYDQSKCLKNCGKPSQTLYHVPRSWLQTSGNTLVLFEEIGGDPTQISFATRQIGSLCSHVSESHPPPIETWNTDSRSGMKLGPTLSLDFGTPHGICGGFRHGQCNSKRALSIVQKACIGSKSCRIGVSIDKFGDPCEGVIKSLAVEASCTLRGLL</sequence>
<reference evidence="10 11" key="1">
    <citation type="submission" date="2019-06" db="EMBL/GenBank/DDBJ databases">
        <title>A chromosomal-level reference genome of Carpinus fangiana (Coryloideae, Betulaceae).</title>
        <authorList>
            <person name="Yang X."/>
            <person name="Wang Z."/>
            <person name="Zhang L."/>
            <person name="Hao G."/>
            <person name="Liu J."/>
            <person name="Yang Y."/>
        </authorList>
    </citation>
    <scope>NUCLEOTIDE SEQUENCE [LARGE SCALE GENOMIC DNA]</scope>
    <source>
        <strain evidence="10">Cfa_2016G</strain>
        <tissue evidence="10">Leaf</tissue>
    </source>
</reference>
<evidence type="ECO:0000256" key="5">
    <source>
        <dbReference type="ARBA" id="ARBA00022801"/>
    </source>
</evidence>
<dbReference type="InterPro" id="IPR017853">
    <property type="entry name" value="GH"/>
</dbReference>
<dbReference type="Pfam" id="PF13456">
    <property type="entry name" value="RVT_3"/>
    <property type="match status" value="1"/>
</dbReference>
<protein>
    <recommendedName>
        <fullName evidence="3 7">Beta-galactosidase</fullName>
        <ecNumber evidence="3 7">3.2.1.23</ecNumber>
    </recommendedName>
</protein>
<dbReference type="AlphaFoldDB" id="A0A660KR24"/>
<evidence type="ECO:0000256" key="4">
    <source>
        <dbReference type="ARBA" id="ARBA00022729"/>
    </source>
</evidence>
<dbReference type="OrthoDB" id="1657402at2759"/>
<dbReference type="Pfam" id="PF21467">
    <property type="entry name" value="BetaGal_gal-bd"/>
    <property type="match status" value="1"/>
</dbReference>
<dbReference type="GO" id="GO:0030246">
    <property type="term" value="F:carbohydrate binding"/>
    <property type="evidence" value="ECO:0007669"/>
    <property type="project" value="InterPro"/>
</dbReference>
<dbReference type="GO" id="GO:0004523">
    <property type="term" value="F:RNA-DNA hybrid ribonuclease activity"/>
    <property type="evidence" value="ECO:0007669"/>
    <property type="project" value="InterPro"/>
</dbReference>
<dbReference type="InterPro" id="IPR001944">
    <property type="entry name" value="Glycoside_Hdrlase_35"/>
</dbReference>
<dbReference type="PANTHER" id="PTHR23421">
    <property type="entry name" value="BETA-GALACTOSIDASE RELATED"/>
    <property type="match status" value="1"/>
</dbReference>
<dbReference type="InterPro" id="IPR000922">
    <property type="entry name" value="Lectin_gal-bd_dom"/>
</dbReference>
<dbReference type="EC" id="3.2.1.23" evidence="3 7"/>
<dbReference type="InterPro" id="IPR031330">
    <property type="entry name" value="Gly_Hdrlase_35_cat"/>
</dbReference>
<evidence type="ECO:0000256" key="6">
    <source>
        <dbReference type="ARBA" id="ARBA00023295"/>
    </source>
</evidence>
<dbReference type="Gene3D" id="3.20.20.80">
    <property type="entry name" value="Glycosidases"/>
    <property type="match status" value="1"/>
</dbReference>
<dbReference type="FunFam" id="2.60.120.260:FF:000076">
    <property type="entry name" value="Beta-galactosidase"/>
    <property type="match status" value="1"/>
</dbReference>
<dbReference type="CDD" id="cd22842">
    <property type="entry name" value="Gal_Rha_Lectin_BGal"/>
    <property type="match status" value="1"/>
</dbReference>
<feature type="domain" description="SUEL-type lectin" evidence="9">
    <location>
        <begin position="854"/>
        <end position="916"/>
    </location>
</feature>
<dbReference type="Proteomes" id="UP000327013">
    <property type="component" value="Chromosome 4"/>
</dbReference>
<evidence type="ECO:0000259" key="9">
    <source>
        <dbReference type="PROSITE" id="PS50228"/>
    </source>
</evidence>
<dbReference type="InterPro" id="IPR041392">
    <property type="entry name" value="GHD"/>
</dbReference>
<dbReference type="Pfam" id="PF02140">
    <property type="entry name" value="SUEL_Lectin"/>
    <property type="match status" value="1"/>
</dbReference>
<comment type="similarity">
    <text evidence="2 8">Belongs to the glycosyl hydrolase 35 family.</text>
</comment>
<keyword evidence="4" id="KW-0732">Signal</keyword>
<proteinExistence type="inferred from homology"/>
<dbReference type="GO" id="GO:0004565">
    <property type="term" value="F:beta-galactosidase activity"/>
    <property type="evidence" value="ECO:0007669"/>
    <property type="project" value="UniProtKB-EC"/>
</dbReference>
<keyword evidence="11" id="KW-1185">Reference proteome</keyword>
<dbReference type="PROSITE" id="PS50228">
    <property type="entry name" value="SUEL_LECTIN"/>
    <property type="match status" value="1"/>
</dbReference>
<dbReference type="Pfam" id="PF01301">
    <property type="entry name" value="Glyco_hydro_35"/>
    <property type="match status" value="1"/>
</dbReference>
<dbReference type="InterPro" id="IPR008979">
    <property type="entry name" value="Galactose-bd-like_sf"/>
</dbReference>
<evidence type="ECO:0000313" key="10">
    <source>
        <dbReference type="EMBL" id="KAE8038862.1"/>
    </source>
</evidence>
<evidence type="ECO:0000256" key="3">
    <source>
        <dbReference type="ARBA" id="ARBA00012756"/>
    </source>
</evidence>
<dbReference type="Gene3D" id="2.60.120.260">
    <property type="entry name" value="Galactose-binding domain-like"/>
    <property type="match status" value="2"/>
</dbReference>
<dbReference type="Gene3D" id="2.60.120.740">
    <property type="match status" value="1"/>
</dbReference>
<dbReference type="FunFam" id="3.20.20.80:FF:000006">
    <property type="entry name" value="Beta-galactosidase"/>
    <property type="match status" value="1"/>
</dbReference>
<dbReference type="FunFam" id="2.60.120.260:FF:000142">
    <property type="entry name" value="Beta-galactosidase"/>
    <property type="match status" value="1"/>
</dbReference>
<dbReference type="PROSITE" id="PS01182">
    <property type="entry name" value="GLYCOSYL_HYDROL_F35"/>
    <property type="match status" value="1"/>
</dbReference>
<comment type="catalytic activity">
    <reaction evidence="1 7">
        <text>Hydrolysis of terminal non-reducing beta-D-galactose residues in beta-D-galactosides.</text>
        <dbReference type="EC" id="3.2.1.23"/>
    </reaction>
</comment>
<accession>A0A660KR24</accession>
<evidence type="ECO:0000256" key="2">
    <source>
        <dbReference type="ARBA" id="ARBA00009809"/>
    </source>
</evidence>
<name>A0A660KR24_9ROSI</name>
<dbReference type="FunFam" id="2.60.120.260:FF:000117">
    <property type="entry name" value="Beta-galactosidase"/>
    <property type="match status" value="1"/>
</dbReference>
<evidence type="ECO:0000256" key="7">
    <source>
        <dbReference type="RuleBase" id="RU000675"/>
    </source>
</evidence>
<dbReference type="InterPro" id="IPR002156">
    <property type="entry name" value="RNaseH_domain"/>
</dbReference>
<evidence type="ECO:0000256" key="8">
    <source>
        <dbReference type="RuleBase" id="RU003679"/>
    </source>
</evidence>
<dbReference type="GO" id="GO:0005975">
    <property type="term" value="P:carbohydrate metabolic process"/>
    <property type="evidence" value="ECO:0007669"/>
    <property type="project" value="InterPro"/>
</dbReference>
<dbReference type="Pfam" id="PF17834">
    <property type="entry name" value="GHD"/>
    <property type="match status" value="1"/>
</dbReference>
<gene>
    <name evidence="10" type="ORF">FH972_011332</name>
</gene>
<keyword evidence="6 7" id="KW-0326">Glycosidase</keyword>
<organism evidence="10 11">
    <name type="scientific">Carpinus fangiana</name>
    <dbReference type="NCBI Taxonomy" id="176857"/>
    <lineage>
        <taxon>Eukaryota</taxon>
        <taxon>Viridiplantae</taxon>
        <taxon>Streptophyta</taxon>
        <taxon>Embryophyta</taxon>
        <taxon>Tracheophyta</taxon>
        <taxon>Spermatophyta</taxon>
        <taxon>Magnoliopsida</taxon>
        <taxon>eudicotyledons</taxon>
        <taxon>Gunneridae</taxon>
        <taxon>Pentapetalae</taxon>
        <taxon>rosids</taxon>
        <taxon>fabids</taxon>
        <taxon>Fagales</taxon>
        <taxon>Betulaceae</taxon>
        <taxon>Carpinus</taxon>
    </lineage>
</organism>
<dbReference type="SUPFAM" id="SSF51445">
    <property type="entry name" value="(Trans)glycosidases"/>
    <property type="match status" value="1"/>
</dbReference>
<dbReference type="InterPro" id="IPR043159">
    <property type="entry name" value="Lectin_gal-bd_sf"/>
</dbReference>
<keyword evidence="5 7" id="KW-0378">Hydrolase</keyword>
<dbReference type="PRINTS" id="PR00742">
    <property type="entry name" value="GLHYDRLASE35"/>
</dbReference>
<dbReference type="InterPro" id="IPR019801">
    <property type="entry name" value="Glyco_hydro_35_CS"/>
</dbReference>
<dbReference type="SUPFAM" id="SSF49785">
    <property type="entry name" value="Galactose-binding domain-like"/>
    <property type="match status" value="2"/>
</dbReference>
<dbReference type="EMBL" id="CM017324">
    <property type="protein sequence ID" value="KAE8038862.1"/>
    <property type="molecule type" value="Genomic_DNA"/>
</dbReference>
<dbReference type="InterPro" id="IPR048913">
    <property type="entry name" value="BetaGal_gal-bd"/>
</dbReference>